<dbReference type="Gene3D" id="3.60.120.10">
    <property type="entry name" value="Anthranilate synthase"/>
    <property type="match status" value="1"/>
</dbReference>
<feature type="domain" description="Chorismate-utilising enzyme C-terminal" evidence="5">
    <location>
        <begin position="183"/>
        <end position="437"/>
    </location>
</feature>
<keyword evidence="2" id="KW-0479">Metal-binding</keyword>
<dbReference type="PRINTS" id="PR00095">
    <property type="entry name" value="ANTSNTHASEI"/>
</dbReference>
<comment type="cofactor">
    <cofactor evidence="1">
        <name>Mg(2+)</name>
        <dbReference type="ChEBI" id="CHEBI:18420"/>
    </cofactor>
</comment>
<proteinExistence type="predicted"/>
<name>A0ABT8C203_9VIBR</name>
<protein>
    <submittedName>
        <fullName evidence="6">Salicylate synthase</fullName>
        <ecNumber evidence="6">4.2.99.21</ecNumber>
    </submittedName>
</protein>
<dbReference type="EC" id="4.2.99.21" evidence="6"/>
<dbReference type="InterPro" id="IPR019996">
    <property type="entry name" value="Salicylate_synthase"/>
</dbReference>
<dbReference type="SUPFAM" id="SSF56322">
    <property type="entry name" value="ADC synthase"/>
    <property type="match status" value="1"/>
</dbReference>
<evidence type="ECO:0000256" key="1">
    <source>
        <dbReference type="ARBA" id="ARBA00001946"/>
    </source>
</evidence>
<evidence type="ECO:0000313" key="6">
    <source>
        <dbReference type="EMBL" id="MDN3612367.1"/>
    </source>
</evidence>
<gene>
    <name evidence="6" type="ORF">QWZ16_22475</name>
</gene>
<evidence type="ECO:0000256" key="4">
    <source>
        <dbReference type="ARBA" id="ARBA00023239"/>
    </source>
</evidence>
<dbReference type="EMBL" id="JAUFQC010000027">
    <property type="protein sequence ID" value="MDN3612367.1"/>
    <property type="molecule type" value="Genomic_DNA"/>
</dbReference>
<dbReference type="PANTHER" id="PTHR11236:SF48">
    <property type="entry name" value="ISOCHORISMATE SYNTHASE MENF"/>
    <property type="match status" value="1"/>
</dbReference>
<dbReference type="Proteomes" id="UP001238540">
    <property type="component" value="Unassembled WGS sequence"/>
</dbReference>
<dbReference type="NCBIfam" id="TIGR03494">
    <property type="entry name" value="salicyl_syn"/>
    <property type="match status" value="1"/>
</dbReference>
<evidence type="ECO:0000259" key="5">
    <source>
        <dbReference type="Pfam" id="PF00425"/>
    </source>
</evidence>
<accession>A0ABT8C203</accession>
<keyword evidence="3" id="KW-0460">Magnesium</keyword>
<dbReference type="InterPro" id="IPR019999">
    <property type="entry name" value="Anth_synth_I-like"/>
</dbReference>
<dbReference type="RefSeq" id="WP_170883527.1">
    <property type="nucleotide sequence ID" value="NZ_JABEYA020000010.1"/>
</dbReference>
<dbReference type="GO" id="GO:0043904">
    <property type="term" value="F:isochorismate pyruvate lyase activity"/>
    <property type="evidence" value="ECO:0007669"/>
    <property type="project" value="UniProtKB-EC"/>
</dbReference>
<evidence type="ECO:0000256" key="2">
    <source>
        <dbReference type="ARBA" id="ARBA00022723"/>
    </source>
</evidence>
<dbReference type="PANTHER" id="PTHR11236">
    <property type="entry name" value="AMINOBENZOATE/ANTHRANILATE SYNTHASE"/>
    <property type="match status" value="1"/>
</dbReference>
<organism evidence="6 7">
    <name type="scientific">Vibrio ostreicida</name>
    <dbReference type="NCBI Taxonomy" id="526588"/>
    <lineage>
        <taxon>Bacteria</taxon>
        <taxon>Pseudomonadati</taxon>
        <taxon>Pseudomonadota</taxon>
        <taxon>Gammaproteobacteria</taxon>
        <taxon>Vibrionales</taxon>
        <taxon>Vibrionaceae</taxon>
        <taxon>Vibrio</taxon>
    </lineage>
</organism>
<sequence length="466" mass="52423">MANIHTQQYHIVELEHNCSPMLLAAELTTGPFCQHYLLYEHNDEWAIGINKLANLSVNSQGELTDFYGHTHRVEPHDLCQKINQCSQALTLDNWRIFGRIDFEFSHFAHHIKQKESERILLELFVPEIDLRITSTHLVIRAIDKAVIADITRLVDLHREKTPSHDPVQKRLTQDDIVNQQQIKDHYQKTVGAAVEEIQQGEYKKVILSRAAVIPAKIDIRKSFIAGRHNNTPARSFMLKLNDVEAFGFSPETVLEVDQHGQLSTQPLAGTRFLPKDAQQAFKLKQELLTDPKEIAEHAASVKLAIEELEQVCPATSVNVTEFMHVSERGSVQHLASRVRGTLSDNKSSWDAFKILFPSITASGIPKREGIEAIARFELAPRGLYSGSVLITDQNGFFDAALVLRAAYKQNAISMLQAGAGVICLSTPEREWEETCEKMACVLDHLVFEDTTVSPKTCQASITCEEE</sequence>
<dbReference type="InterPro" id="IPR015890">
    <property type="entry name" value="Chorismate_C"/>
</dbReference>
<comment type="caution">
    <text evidence="6">The sequence shown here is derived from an EMBL/GenBank/DDBJ whole genome shotgun (WGS) entry which is preliminary data.</text>
</comment>
<dbReference type="Pfam" id="PF00425">
    <property type="entry name" value="Chorismate_bind"/>
    <property type="match status" value="1"/>
</dbReference>
<dbReference type="InterPro" id="IPR005801">
    <property type="entry name" value="ADC_synthase"/>
</dbReference>
<reference evidence="7" key="1">
    <citation type="journal article" date="2019" name="Int. J. Syst. Evol. Microbiol.">
        <title>The Global Catalogue of Microorganisms (GCM) 10K type strain sequencing project: providing services to taxonomists for standard genome sequencing and annotation.</title>
        <authorList>
            <consortium name="The Broad Institute Genomics Platform"/>
            <consortium name="The Broad Institute Genome Sequencing Center for Infectious Disease"/>
            <person name="Wu L."/>
            <person name="Ma J."/>
        </authorList>
    </citation>
    <scope>NUCLEOTIDE SEQUENCE [LARGE SCALE GENOMIC DNA]</scope>
    <source>
        <strain evidence="7">CECT 7398</strain>
    </source>
</reference>
<keyword evidence="4 6" id="KW-0456">Lyase</keyword>
<evidence type="ECO:0000313" key="7">
    <source>
        <dbReference type="Proteomes" id="UP001238540"/>
    </source>
</evidence>
<keyword evidence="7" id="KW-1185">Reference proteome</keyword>
<evidence type="ECO:0000256" key="3">
    <source>
        <dbReference type="ARBA" id="ARBA00022842"/>
    </source>
</evidence>